<sequence>MTVDDDTSPTPDPELSPTSPRGAECLPKPTVDGEPNSSATDEQLPRGATELRIAPEYEPITSDQVRDPTTPLAMEELSVEHEDAEEGPTHCTSTG</sequence>
<evidence type="ECO:0000313" key="2">
    <source>
        <dbReference type="EMBL" id="KAL0168646.1"/>
    </source>
</evidence>
<proteinExistence type="predicted"/>
<feature type="non-terminal residue" evidence="2">
    <location>
        <position position="95"/>
    </location>
</feature>
<gene>
    <name evidence="2" type="ORF">M9458_036868</name>
</gene>
<name>A0ABD0P6E2_CIRMR</name>
<dbReference type="AlphaFoldDB" id="A0ABD0P6E2"/>
<evidence type="ECO:0000313" key="3">
    <source>
        <dbReference type="Proteomes" id="UP001529510"/>
    </source>
</evidence>
<comment type="caution">
    <text evidence="2">The sequence shown here is derived from an EMBL/GenBank/DDBJ whole genome shotgun (WGS) entry which is preliminary data.</text>
</comment>
<dbReference type="EMBL" id="JAMKFB020000018">
    <property type="protein sequence ID" value="KAL0168646.1"/>
    <property type="molecule type" value="Genomic_DNA"/>
</dbReference>
<reference evidence="2 3" key="1">
    <citation type="submission" date="2024-05" db="EMBL/GenBank/DDBJ databases">
        <title>Genome sequencing and assembly of Indian major carp, Cirrhinus mrigala (Hamilton, 1822).</title>
        <authorList>
            <person name="Mohindra V."/>
            <person name="Chowdhury L.M."/>
            <person name="Lal K."/>
            <person name="Jena J.K."/>
        </authorList>
    </citation>
    <scope>NUCLEOTIDE SEQUENCE [LARGE SCALE GENOMIC DNA]</scope>
    <source>
        <strain evidence="2">CM1030</strain>
        <tissue evidence="2">Blood</tissue>
    </source>
</reference>
<accession>A0ABD0P6E2</accession>
<feature type="region of interest" description="Disordered" evidence="1">
    <location>
        <begin position="1"/>
        <end position="95"/>
    </location>
</feature>
<organism evidence="2 3">
    <name type="scientific">Cirrhinus mrigala</name>
    <name type="common">Mrigala</name>
    <dbReference type="NCBI Taxonomy" id="683832"/>
    <lineage>
        <taxon>Eukaryota</taxon>
        <taxon>Metazoa</taxon>
        <taxon>Chordata</taxon>
        <taxon>Craniata</taxon>
        <taxon>Vertebrata</taxon>
        <taxon>Euteleostomi</taxon>
        <taxon>Actinopterygii</taxon>
        <taxon>Neopterygii</taxon>
        <taxon>Teleostei</taxon>
        <taxon>Ostariophysi</taxon>
        <taxon>Cypriniformes</taxon>
        <taxon>Cyprinidae</taxon>
        <taxon>Labeoninae</taxon>
        <taxon>Labeonini</taxon>
        <taxon>Cirrhinus</taxon>
    </lineage>
</organism>
<evidence type="ECO:0000256" key="1">
    <source>
        <dbReference type="SAM" id="MobiDB-lite"/>
    </source>
</evidence>
<keyword evidence="3" id="KW-1185">Reference proteome</keyword>
<dbReference type="Proteomes" id="UP001529510">
    <property type="component" value="Unassembled WGS sequence"/>
</dbReference>
<protein>
    <submittedName>
        <fullName evidence="2">Uncharacterized protein</fullName>
    </submittedName>
</protein>